<comment type="cofactor">
    <cofactor evidence="2 13">
        <name>Mg(2+)</name>
        <dbReference type="ChEBI" id="CHEBI:18420"/>
    </cofactor>
</comment>
<evidence type="ECO:0000256" key="9">
    <source>
        <dbReference type="ARBA" id="ARBA00022842"/>
    </source>
</evidence>
<dbReference type="SFLD" id="SFLDS00003">
    <property type="entry name" value="Haloacid_Dehalogenase"/>
    <property type="match status" value="1"/>
</dbReference>
<keyword evidence="8 14" id="KW-0378">Hydrolase</keyword>
<evidence type="ECO:0000256" key="3">
    <source>
        <dbReference type="ARBA" id="ARBA00005893"/>
    </source>
</evidence>
<comment type="catalytic activity">
    <reaction evidence="1">
        <text>3-deoxy-alpha-D-manno-2-octulosonate-8-phosphate + H2O = 3-deoxy-alpha-D-manno-oct-2-ulosonate + phosphate</text>
        <dbReference type="Rhea" id="RHEA:11500"/>
        <dbReference type="ChEBI" id="CHEBI:15377"/>
        <dbReference type="ChEBI" id="CHEBI:43474"/>
        <dbReference type="ChEBI" id="CHEBI:85985"/>
        <dbReference type="ChEBI" id="CHEBI:85986"/>
        <dbReference type="EC" id="3.1.3.45"/>
    </reaction>
</comment>
<dbReference type="EC" id="3.1.3.45" evidence="5"/>
<feature type="binding site" evidence="12">
    <location>
        <position position="16"/>
    </location>
    <ligand>
        <name>substrate</name>
    </ligand>
</feature>
<dbReference type="SFLD" id="SFLDG01138">
    <property type="entry name" value="C1.6.2:_Deoxy-d-mannose-octulo"/>
    <property type="match status" value="1"/>
</dbReference>
<evidence type="ECO:0000256" key="7">
    <source>
        <dbReference type="ARBA" id="ARBA00022723"/>
    </source>
</evidence>
<evidence type="ECO:0000256" key="2">
    <source>
        <dbReference type="ARBA" id="ARBA00001946"/>
    </source>
</evidence>
<dbReference type="GO" id="GO:0008781">
    <property type="term" value="F:N-acylneuraminate cytidylyltransferase activity"/>
    <property type="evidence" value="ECO:0007669"/>
    <property type="project" value="TreeGrafter"/>
</dbReference>
<reference evidence="14 15" key="1">
    <citation type="submission" date="2019-06" db="EMBL/GenBank/DDBJ databases">
        <title>Desulfobotulus mexicanus sp. nov., a novel sulfate-reducing bacterium isolated from the sediment of an alkaline crater lake in Mexico.</title>
        <authorList>
            <person name="Hirschler-Rea A."/>
        </authorList>
    </citation>
    <scope>NUCLEOTIDE SEQUENCE [LARGE SCALE GENOMIC DNA]</scope>
    <source>
        <strain evidence="14 15">PAR22N</strain>
    </source>
</reference>
<dbReference type="Pfam" id="PF08282">
    <property type="entry name" value="Hydrolase_3"/>
    <property type="match status" value="1"/>
</dbReference>
<evidence type="ECO:0000256" key="13">
    <source>
        <dbReference type="PIRSR" id="PIRSR006118-2"/>
    </source>
</evidence>
<evidence type="ECO:0000256" key="5">
    <source>
        <dbReference type="ARBA" id="ARBA00013066"/>
    </source>
</evidence>
<dbReference type="RefSeq" id="WP_139446140.1">
    <property type="nucleotide sequence ID" value="NZ_VDMB01000002.1"/>
</dbReference>
<evidence type="ECO:0000256" key="6">
    <source>
        <dbReference type="ARBA" id="ARBA00020092"/>
    </source>
</evidence>
<sequence length="171" mass="18409">MNSSLADISLLLLDVDGILTTGSVIYSDSGEETKVFNVKDGLGLRMLMDAGIKVGIVTGRAAPALRHRLKNLNIELIWDGVKDKAAILPEITKKTAILPEAMAFMGDDLPDMGLMKRVGVSISVWDAASEVREMADFTTKACGGCGAVREVCEAILKEKGLWTAILEPFQK</sequence>
<evidence type="ECO:0000256" key="8">
    <source>
        <dbReference type="ARBA" id="ARBA00022801"/>
    </source>
</evidence>
<dbReference type="InterPro" id="IPR023214">
    <property type="entry name" value="HAD_sf"/>
</dbReference>
<name>A0A5Q4VG76_9BACT</name>
<evidence type="ECO:0000256" key="10">
    <source>
        <dbReference type="ARBA" id="ARBA00022985"/>
    </source>
</evidence>
<comment type="subunit">
    <text evidence="4">Homotetramer.</text>
</comment>
<dbReference type="InterPro" id="IPR036412">
    <property type="entry name" value="HAD-like_sf"/>
</dbReference>
<dbReference type="Proteomes" id="UP000321899">
    <property type="component" value="Unassembled WGS sequence"/>
</dbReference>
<organism evidence="14 15">
    <name type="scientific">Desulfobotulus mexicanus</name>
    <dbReference type="NCBI Taxonomy" id="2586642"/>
    <lineage>
        <taxon>Bacteria</taxon>
        <taxon>Pseudomonadati</taxon>
        <taxon>Thermodesulfobacteriota</taxon>
        <taxon>Desulfobacteria</taxon>
        <taxon>Desulfobacterales</taxon>
        <taxon>Desulfobacteraceae</taxon>
        <taxon>Desulfobotulus</taxon>
    </lineage>
</organism>
<dbReference type="InterPro" id="IPR050793">
    <property type="entry name" value="CMP-NeuNAc_synthase"/>
</dbReference>
<dbReference type="GO" id="GO:0046872">
    <property type="term" value="F:metal ion binding"/>
    <property type="evidence" value="ECO:0007669"/>
    <property type="project" value="UniProtKB-KW"/>
</dbReference>
<dbReference type="PIRSF" id="PIRSF006118">
    <property type="entry name" value="KDO8-P_Ptase"/>
    <property type="match status" value="1"/>
</dbReference>
<feature type="binding site" evidence="13">
    <location>
        <position position="14"/>
    </location>
    <ligand>
        <name>Mg(2+)</name>
        <dbReference type="ChEBI" id="CHEBI:18420"/>
    </ligand>
</feature>
<dbReference type="FunFam" id="3.40.50.1000:FF:000029">
    <property type="entry name" value="3-deoxy-D-manno-octulosonate 8-phosphate phosphatase KdsC"/>
    <property type="match status" value="1"/>
</dbReference>
<dbReference type="GO" id="GO:0009103">
    <property type="term" value="P:lipopolysaccharide biosynthetic process"/>
    <property type="evidence" value="ECO:0007669"/>
    <property type="project" value="UniProtKB-KW"/>
</dbReference>
<evidence type="ECO:0000256" key="4">
    <source>
        <dbReference type="ARBA" id="ARBA00011881"/>
    </source>
</evidence>
<keyword evidence="15" id="KW-1185">Reference proteome</keyword>
<dbReference type="PANTHER" id="PTHR21485:SF6">
    <property type="entry name" value="N-ACYLNEURAMINATE CYTIDYLYLTRANSFERASE-RELATED"/>
    <property type="match status" value="1"/>
</dbReference>
<evidence type="ECO:0000313" key="14">
    <source>
        <dbReference type="EMBL" id="TYT75886.1"/>
    </source>
</evidence>
<feature type="binding site" evidence="12">
    <location>
        <position position="84"/>
    </location>
    <ligand>
        <name>substrate</name>
    </ligand>
</feature>
<keyword evidence="10" id="KW-0448">Lipopolysaccharide biosynthesis</keyword>
<comment type="caution">
    <text evidence="14">The sequence shown here is derived from an EMBL/GenBank/DDBJ whole genome shotgun (WGS) entry which is preliminary data.</text>
</comment>
<keyword evidence="7 13" id="KW-0479">Metal-binding</keyword>
<dbReference type="GO" id="GO:0019143">
    <property type="term" value="F:3-deoxy-manno-octulosonate-8-phosphatase activity"/>
    <property type="evidence" value="ECO:0007669"/>
    <property type="project" value="UniProtKB-EC"/>
</dbReference>
<feature type="binding site" evidence="12">
    <location>
        <position position="45"/>
    </location>
    <ligand>
        <name>substrate</name>
    </ligand>
</feature>
<gene>
    <name evidence="14" type="ORF">FIM25_03030</name>
</gene>
<dbReference type="AlphaFoldDB" id="A0A5Q4VG76"/>
<accession>A0A5Q4VG76</accession>
<dbReference type="NCBIfam" id="TIGR01670">
    <property type="entry name" value="KdsC-phosphatas"/>
    <property type="match status" value="1"/>
</dbReference>
<evidence type="ECO:0000256" key="12">
    <source>
        <dbReference type="PIRSR" id="PIRSR006118-1"/>
    </source>
</evidence>
<dbReference type="InterPro" id="IPR010023">
    <property type="entry name" value="KdsC_fam"/>
</dbReference>
<dbReference type="Gene3D" id="3.40.50.1000">
    <property type="entry name" value="HAD superfamily/HAD-like"/>
    <property type="match status" value="1"/>
</dbReference>
<dbReference type="InterPro" id="IPR006549">
    <property type="entry name" value="HAD-SF_hydro_IIIA"/>
</dbReference>
<dbReference type="SUPFAM" id="SSF56784">
    <property type="entry name" value="HAD-like"/>
    <property type="match status" value="1"/>
</dbReference>
<feature type="binding site" evidence="13">
    <location>
        <position position="107"/>
    </location>
    <ligand>
        <name>Mg(2+)</name>
        <dbReference type="ChEBI" id="CHEBI:18420"/>
    </ligand>
</feature>
<dbReference type="SFLD" id="SFLDG01136">
    <property type="entry name" value="C1.6:_Phosphoserine_Phosphatas"/>
    <property type="match status" value="1"/>
</dbReference>
<proteinExistence type="inferred from homology"/>
<evidence type="ECO:0000256" key="11">
    <source>
        <dbReference type="ARBA" id="ARBA00031051"/>
    </source>
</evidence>
<evidence type="ECO:0000256" key="1">
    <source>
        <dbReference type="ARBA" id="ARBA00000898"/>
    </source>
</evidence>
<feature type="binding site" evidence="12">
    <location>
        <position position="68"/>
    </location>
    <ligand>
        <name>substrate</name>
    </ligand>
</feature>
<dbReference type="EMBL" id="VDMB01000002">
    <property type="protein sequence ID" value="TYT75886.1"/>
    <property type="molecule type" value="Genomic_DNA"/>
</dbReference>
<evidence type="ECO:0000313" key="15">
    <source>
        <dbReference type="Proteomes" id="UP000321899"/>
    </source>
</evidence>
<feature type="binding site" evidence="12">
    <location>
        <position position="60"/>
    </location>
    <ligand>
        <name>substrate</name>
    </ligand>
</feature>
<dbReference type="OrthoDB" id="9805604at2"/>
<dbReference type="CDD" id="cd01630">
    <property type="entry name" value="HAD_KDO-like"/>
    <property type="match status" value="1"/>
</dbReference>
<comment type="similarity">
    <text evidence="3">Belongs to the KdsC family.</text>
</comment>
<protein>
    <recommendedName>
        <fullName evidence="6">3-deoxy-D-manno-octulosonate 8-phosphate phosphatase KdsC</fullName>
        <ecNumber evidence="5">3.1.3.45</ecNumber>
    </recommendedName>
    <alternativeName>
        <fullName evidence="11">KDO 8-P phosphatase</fullName>
    </alternativeName>
</protein>
<keyword evidence="9 13" id="KW-0460">Magnesium</keyword>
<dbReference type="NCBIfam" id="TIGR01662">
    <property type="entry name" value="HAD-SF-IIIA"/>
    <property type="match status" value="1"/>
</dbReference>
<dbReference type="PANTHER" id="PTHR21485">
    <property type="entry name" value="HAD SUPERFAMILY MEMBERS CMAS AND KDSC"/>
    <property type="match status" value="1"/>
</dbReference>